<dbReference type="AlphaFoldDB" id="A0A841ELP1"/>
<evidence type="ECO:0000256" key="2">
    <source>
        <dbReference type="ARBA" id="ARBA00023125"/>
    </source>
</evidence>
<feature type="domain" description="Phage integrase SAM-like" evidence="5">
    <location>
        <begin position="139"/>
        <end position="222"/>
    </location>
</feature>
<keyword evidence="7" id="KW-1185">Reference proteome</keyword>
<keyword evidence="2" id="KW-0238">DNA-binding</keyword>
<dbReference type="InterPro" id="IPR050090">
    <property type="entry name" value="Tyrosine_recombinase_XerCD"/>
</dbReference>
<protein>
    <submittedName>
        <fullName evidence="6">Site-specific recombinase XerD</fullName>
    </submittedName>
</protein>
<keyword evidence="3" id="KW-0233">DNA recombination</keyword>
<name>A0A841ELP1_9BACT</name>
<evidence type="ECO:0000259" key="4">
    <source>
        <dbReference type="Pfam" id="PF00589"/>
    </source>
</evidence>
<dbReference type="Gene3D" id="1.10.443.10">
    <property type="entry name" value="Intergrase catalytic core"/>
    <property type="match status" value="1"/>
</dbReference>
<dbReference type="InterPro" id="IPR010998">
    <property type="entry name" value="Integrase_recombinase_N"/>
</dbReference>
<reference evidence="6 7" key="1">
    <citation type="submission" date="2020-08" db="EMBL/GenBank/DDBJ databases">
        <title>Functional genomics of gut bacteria from endangered species of beetles.</title>
        <authorList>
            <person name="Carlos-Shanley C."/>
        </authorList>
    </citation>
    <scope>NUCLEOTIDE SEQUENCE [LARGE SCALE GENOMIC DNA]</scope>
    <source>
        <strain evidence="6 7">S00070</strain>
    </source>
</reference>
<dbReference type="Pfam" id="PF13102">
    <property type="entry name" value="Phage_int_SAM_5"/>
    <property type="match status" value="1"/>
</dbReference>
<feature type="domain" description="Tyr recombinase" evidence="4">
    <location>
        <begin position="237"/>
        <end position="391"/>
    </location>
</feature>
<dbReference type="InterPro" id="IPR011010">
    <property type="entry name" value="DNA_brk_join_enz"/>
</dbReference>
<evidence type="ECO:0000259" key="5">
    <source>
        <dbReference type="Pfam" id="PF13102"/>
    </source>
</evidence>
<dbReference type="PANTHER" id="PTHR30349">
    <property type="entry name" value="PHAGE INTEGRASE-RELATED"/>
    <property type="match status" value="1"/>
</dbReference>
<proteinExistence type="inferred from homology"/>
<accession>A0A841ELP1</accession>
<dbReference type="Gene3D" id="1.10.150.130">
    <property type="match status" value="1"/>
</dbReference>
<evidence type="ECO:0000313" key="6">
    <source>
        <dbReference type="EMBL" id="MBB6002339.1"/>
    </source>
</evidence>
<dbReference type="RefSeq" id="WP_184131137.1">
    <property type="nucleotide sequence ID" value="NZ_JACHKT010000005.1"/>
</dbReference>
<evidence type="ECO:0000256" key="1">
    <source>
        <dbReference type="ARBA" id="ARBA00008857"/>
    </source>
</evidence>
<evidence type="ECO:0000313" key="7">
    <source>
        <dbReference type="Proteomes" id="UP000524404"/>
    </source>
</evidence>
<dbReference type="GO" id="GO:0003677">
    <property type="term" value="F:DNA binding"/>
    <property type="evidence" value="ECO:0007669"/>
    <property type="project" value="UniProtKB-KW"/>
</dbReference>
<dbReference type="InterPro" id="IPR002104">
    <property type="entry name" value="Integrase_catalytic"/>
</dbReference>
<sequence>MIINTVKRYYNLRPSRDNSGKHTIHLRARVNGELVELGTTGVKIDLEKNWCNDTKTLKNPDNNKDIEGLIERFEASKDLINEVVRYYNKEEICLTGQLLKNEFEKALKNKCKLQSKKMITLDTLFEDFLSNQEQRVPINYQKLAHNTFRDYRYKFEKIKQFSTETNTPLSVGMINRAFVSNLKRWLIANFNNTDSSANKYIMRIKVVLNYGVEVGLIDKNPIFEVKTPKHYDTDLRHLNYEQILQLYKHEFYSERIQKVVDMYLFSCVTGICYADQVKLKTSNIDFQKRLIVDYRQKTKTRYTAPLTEIAFSIIQKYGSIEAMPKISNQRANEYLKLALYEIGIPEAFEFTFHSGRKSFVNYCLNREVNPVPAYDLIKMIGHTSIEELKTYGVRSDENVIVSFFK</sequence>
<dbReference type="SUPFAM" id="SSF56349">
    <property type="entry name" value="DNA breaking-rejoining enzymes"/>
    <property type="match status" value="1"/>
</dbReference>
<dbReference type="EMBL" id="JACHKT010000005">
    <property type="protein sequence ID" value="MBB6002339.1"/>
    <property type="molecule type" value="Genomic_DNA"/>
</dbReference>
<dbReference type="GO" id="GO:0015074">
    <property type="term" value="P:DNA integration"/>
    <property type="evidence" value="ECO:0007669"/>
    <property type="project" value="InterPro"/>
</dbReference>
<evidence type="ECO:0000256" key="3">
    <source>
        <dbReference type="ARBA" id="ARBA00023172"/>
    </source>
</evidence>
<dbReference type="PANTHER" id="PTHR30349:SF64">
    <property type="entry name" value="PROPHAGE INTEGRASE INTD-RELATED"/>
    <property type="match status" value="1"/>
</dbReference>
<dbReference type="Pfam" id="PF00589">
    <property type="entry name" value="Phage_integrase"/>
    <property type="match status" value="1"/>
</dbReference>
<dbReference type="Proteomes" id="UP000524404">
    <property type="component" value="Unassembled WGS sequence"/>
</dbReference>
<gene>
    <name evidence="6" type="ORF">HNP25_000991</name>
</gene>
<organism evidence="6 7">
    <name type="scientific">Arcicella rosea</name>
    <dbReference type="NCBI Taxonomy" id="502909"/>
    <lineage>
        <taxon>Bacteria</taxon>
        <taxon>Pseudomonadati</taxon>
        <taxon>Bacteroidota</taxon>
        <taxon>Cytophagia</taxon>
        <taxon>Cytophagales</taxon>
        <taxon>Flectobacillaceae</taxon>
        <taxon>Arcicella</taxon>
    </lineage>
</organism>
<dbReference type="GO" id="GO:0006310">
    <property type="term" value="P:DNA recombination"/>
    <property type="evidence" value="ECO:0007669"/>
    <property type="project" value="UniProtKB-KW"/>
</dbReference>
<dbReference type="InterPro" id="IPR013762">
    <property type="entry name" value="Integrase-like_cat_sf"/>
</dbReference>
<dbReference type="InterPro" id="IPR025269">
    <property type="entry name" value="SAM-like_dom"/>
</dbReference>
<comment type="similarity">
    <text evidence="1">Belongs to the 'phage' integrase family.</text>
</comment>
<comment type="caution">
    <text evidence="6">The sequence shown here is derived from an EMBL/GenBank/DDBJ whole genome shotgun (WGS) entry which is preliminary data.</text>
</comment>